<dbReference type="SUPFAM" id="SSF55729">
    <property type="entry name" value="Acyl-CoA N-acyltransferases (Nat)"/>
    <property type="match status" value="1"/>
</dbReference>
<dbReference type="EMBL" id="SHKL01000001">
    <property type="protein sequence ID" value="RZT83362.1"/>
    <property type="molecule type" value="Genomic_DNA"/>
</dbReference>
<feature type="region of interest" description="Disordered" evidence="1">
    <location>
        <begin position="121"/>
        <end position="141"/>
    </location>
</feature>
<dbReference type="OrthoDB" id="9805604at2"/>
<dbReference type="GO" id="GO:0016758">
    <property type="term" value="F:hexosyltransferase activity"/>
    <property type="evidence" value="ECO:0007669"/>
    <property type="project" value="InterPro"/>
</dbReference>
<feature type="region of interest" description="Disordered" evidence="1">
    <location>
        <begin position="161"/>
        <end position="185"/>
    </location>
</feature>
<keyword evidence="3" id="KW-0808">Transferase</keyword>
<evidence type="ECO:0000313" key="3">
    <source>
        <dbReference type="EMBL" id="RZT83362.1"/>
    </source>
</evidence>
<feature type="domain" description="N-acetyltransferase" evidence="2">
    <location>
        <begin position="373"/>
        <end position="523"/>
    </location>
</feature>
<dbReference type="InterPro" id="IPR016181">
    <property type="entry name" value="Acyl_CoA_acyltransferase"/>
</dbReference>
<dbReference type="RefSeq" id="WP_130288124.1">
    <property type="nucleotide sequence ID" value="NZ_SHKL01000001.1"/>
</dbReference>
<dbReference type="InterPro" id="IPR007235">
    <property type="entry name" value="Glyco_trans_28_C"/>
</dbReference>
<dbReference type="GO" id="GO:0016747">
    <property type="term" value="F:acyltransferase activity, transferring groups other than amino-acyl groups"/>
    <property type="evidence" value="ECO:0007669"/>
    <property type="project" value="InterPro"/>
</dbReference>
<comment type="caution">
    <text evidence="3">The sequence shown here is derived from an EMBL/GenBank/DDBJ whole genome shotgun (WGS) entry which is preliminary data.</text>
</comment>
<dbReference type="Proteomes" id="UP000291591">
    <property type="component" value="Unassembled WGS sequence"/>
</dbReference>
<protein>
    <submittedName>
        <fullName evidence="3">Spore coat polysaccharide biosynthesis predicted glycosyltransferase SpsG</fullName>
    </submittedName>
</protein>
<dbReference type="PANTHER" id="PTHR21015:SF22">
    <property type="entry name" value="GLYCOSYLTRANSFERASE"/>
    <property type="match status" value="1"/>
</dbReference>
<dbReference type="Gene3D" id="3.40.630.30">
    <property type="match status" value="1"/>
</dbReference>
<dbReference type="Gene3D" id="3.40.50.2000">
    <property type="entry name" value="Glycogen Phosphorylase B"/>
    <property type="match status" value="1"/>
</dbReference>
<gene>
    <name evidence="3" type="ORF">EV383_0163</name>
</gene>
<reference evidence="3 4" key="1">
    <citation type="submission" date="2019-02" db="EMBL/GenBank/DDBJ databases">
        <title>Sequencing the genomes of 1000 actinobacteria strains.</title>
        <authorList>
            <person name="Klenk H.-P."/>
        </authorList>
    </citation>
    <scope>NUCLEOTIDE SEQUENCE [LARGE SCALE GENOMIC DNA]</scope>
    <source>
        <strain evidence="3 4">DSM 45779</strain>
    </source>
</reference>
<dbReference type="Pfam" id="PF04101">
    <property type="entry name" value="Glyco_tran_28_C"/>
    <property type="match status" value="1"/>
</dbReference>
<accession>A0A4Q7UNS3</accession>
<dbReference type="PROSITE" id="PS51186">
    <property type="entry name" value="GNAT"/>
    <property type="match status" value="1"/>
</dbReference>
<dbReference type="Pfam" id="PF13302">
    <property type="entry name" value="Acetyltransf_3"/>
    <property type="match status" value="1"/>
</dbReference>
<evidence type="ECO:0000313" key="4">
    <source>
        <dbReference type="Proteomes" id="UP000291591"/>
    </source>
</evidence>
<organism evidence="3 4">
    <name type="scientific">Pseudonocardia sediminis</name>
    <dbReference type="NCBI Taxonomy" id="1397368"/>
    <lineage>
        <taxon>Bacteria</taxon>
        <taxon>Bacillati</taxon>
        <taxon>Actinomycetota</taxon>
        <taxon>Actinomycetes</taxon>
        <taxon>Pseudonocardiales</taxon>
        <taxon>Pseudonocardiaceae</taxon>
        <taxon>Pseudonocardia</taxon>
    </lineage>
</organism>
<dbReference type="PANTHER" id="PTHR21015">
    <property type="entry name" value="UDP-N-ACETYLGLUCOSAMINE--N-ACETYLMURAMYL-(PENTAPEPTIDE) PYROPHOSPHORYL-UNDECAPRENOL N-ACETYLGLUCOSAMINE TRANSFERASE 1"/>
    <property type="match status" value="1"/>
</dbReference>
<keyword evidence="4" id="KW-1185">Reference proteome</keyword>
<evidence type="ECO:0000256" key="1">
    <source>
        <dbReference type="SAM" id="MobiDB-lite"/>
    </source>
</evidence>
<dbReference type="InterPro" id="IPR000182">
    <property type="entry name" value="GNAT_dom"/>
</dbReference>
<evidence type="ECO:0000259" key="2">
    <source>
        <dbReference type="PROSITE" id="PS51186"/>
    </source>
</evidence>
<sequence length="523" mass="53590">MRLLLRCDAGPSTGVGHAVRCAAVAEAALAAGHEVVWSGHLDGLDWLWGGLSPGGLPGTVLAPSDDAASLTAVAREVGADAVHVDHYLLGTDLRPALDAAGIVLSTVEDFATGRRPGDVVVDPNLGADTHPRPDDGSPVLLRGPRYAPLRVAAREARSVRNGAAPGEVARTATRPTGADGAGPAPGVGAEPRVLVVMGGTDAAGLLPRVVAALDATGAPAEVEVVVPAGRDLPLPGAGPARFRAIAPVSDLPAAMAGADLVISAAGTTVWELCCVGVPMALVRAADNQVEGYRAVVGAGAGLGLGGPGDVADTATAAATLRPLLTDPGLRASFAARARTVVDGRGAERIVSAVADAVHDRRKRDTEPSDAPTISARPATEADAELLLAWRNDPETRRWSRASEEVRPEQHRAWLRSSLERTDRLLLVVTDAGGPVGTVRWDREDDGWEVSITVAPDRRGAGSAGPLLAAGERALRERTGPGTSVIAVVHADNAASARLFARAGYTSSDGPDADGFATHRRRLA</sequence>
<dbReference type="AlphaFoldDB" id="A0A4Q7UNS3"/>
<dbReference type="SUPFAM" id="SSF53756">
    <property type="entry name" value="UDP-Glycosyltransferase/glycogen phosphorylase"/>
    <property type="match status" value="1"/>
</dbReference>
<proteinExistence type="predicted"/>
<dbReference type="Gene3D" id="3.40.50.11190">
    <property type="match status" value="1"/>
</dbReference>
<name>A0A4Q7UNS3_PSEST</name>
<feature type="compositionally biased region" description="Low complexity" evidence="1">
    <location>
        <begin position="169"/>
        <end position="178"/>
    </location>
</feature>